<reference evidence="1 2" key="1">
    <citation type="journal article" date="2015" name="Genome Announc.">
        <title>Expanding the biotechnology potential of lactobacilli through comparative genomics of 213 strains and associated genera.</title>
        <authorList>
            <person name="Sun Z."/>
            <person name="Harris H.M."/>
            <person name="McCann A."/>
            <person name="Guo C."/>
            <person name="Argimon S."/>
            <person name="Zhang W."/>
            <person name="Yang X."/>
            <person name="Jeffery I.B."/>
            <person name="Cooney J.C."/>
            <person name="Kagawa T.F."/>
            <person name="Liu W."/>
            <person name="Song Y."/>
            <person name="Salvetti E."/>
            <person name="Wrobel A."/>
            <person name="Rasinkangas P."/>
            <person name="Parkhill J."/>
            <person name="Rea M.C."/>
            <person name="O'Sullivan O."/>
            <person name="Ritari J."/>
            <person name="Douillard F.P."/>
            <person name="Paul Ross R."/>
            <person name="Yang R."/>
            <person name="Briner A.E."/>
            <person name="Felis G.E."/>
            <person name="de Vos W.M."/>
            <person name="Barrangou R."/>
            <person name="Klaenhammer T.R."/>
            <person name="Caufield P.W."/>
            <person name="Cui Y."/>
            <person name="Zhang H."/>
            <person name="O'Toole P.W."/>
        </authorList>
    </citation>
    <scope>NUCLEOTIDE SEQUENCE [LARGE SCALE GENOMIC DNA]</scope>
    <source>
        <strain evidence="1 2">DSM 20719</strain>
    </source>
</reference>
<comment type="caution">
    <text evidence="1">The sequence shown here is derived from an EMBL/GenBank/DDBJ whole genome shotgun (WGS) entry which is preliminary data.</text>
</comment>
<sequence>MVNRNPKKVNVDDQLFPENLLAAAQTDHAIEGSEIVYFTAGLPMNSEMWEV</sequence>
<accession>A0AA89KXI2</accession>
<proteinExistence type="predicted"/>
<protein>
    <submittedName>
        <fullName evidence="1">Uncharacterized protein</fullName>
    </submittedName>
</protein>
<dbReference type="Proteomes" id="UP000050823">
    <property type="component" value="Unassembled WGS sequence"/>
</dbReference>
<evidence type="ECO:0000313" key="1">
    <source>
        <dbReference type="EMBL" id="KRM23298.1"/>
    </source>
</evidence>
<organism evidence="1 2">
    <name type="scientific">Latilactobacillus graminis DSM 20719</name>
    <dbReference type="NCBI Taxonomy" id="1423752"/>
    <lineage>
        <taxon>Bacteria</taxon>
        <taxon>Bacillati</taxon>
        <taxon>Bacillota</taxon>
        <taxon>Bacilli</taxon>
        <taxon>Lactobacillales</taxon>
        <taxon>Lactobacillaceae</taxon>
        <taxon>Latilactobacillus</taxon>
    </lineage>
</organism>
<name>A0AA89KXI2_9LACO</name>
<evidence type="ECO:0000313" key="2">
    <source>
        <dbReference type="Proteomes" id="UP000050823"/>
    </source>
</evidence>
<dbReference type="AlphaFoldDB" id="A0AA89KXI2"/>
<dbReference type="EMBL" id="AYZB01000021">
    <property type="protein sequence ID" value="KRM23298.1"/>
    <property type="molecule type" value="Genomic_DNA"/>
</dbReference>
<gene>
    <name evidence="1" type="ORF">FC90_GL000399</name>
</gene>